<sequence length="262" mass="28496">MRPPPRAAAPPGTATGSPFARFSGDTAVTTRLFCFPYAGGGTQVFRSWQERVPPGLGVTGIRLPGREQRFRERPFDSWPQALGALSEALAPETERGPYAFFGHSLGARLAYELTHRLTADGHRPPELLVVSACRAPGVAPRTPPMHTMDGPALHRRLREMNGVPPEVLASRALMTLLEPVLRADLRLAETWEPSPGRIAAPVLALCGEDDDIDPYEDMLAWQHHTTAEFTIRALPAGHFFLRDEEEAVLAAISGRLGTGGAR</sequence>
<gene>
    <name evidence="5" type="ORF">OHV25_08720</name>
</gene>
<dbReference type="InterPro" id="IPR020802">
    <property type="entry name" value="TesA-like"/>
</dbReference>
<evidence type="ECO:0000256" key="1">
    <source>
        <dbReference type="ARBA" id="ARBA00007169"/>
    </source>
</evidence>
<dbReference type="PANTHER" id="PTHR11487">
    <property type="entry name" value="THIOESTERASE"/>
    <property type="match status" value="1"/>
</dbReference>
<evidence type="ECO:0000256" key="3">
    <source>
        <dbReference type="SAM" id="MobiDB-lite"/>
    </source>
</evidence>
<name>A0AAU2GWZ7_9ACTN</name>
<dbReference type="InterPro" id="IPR001031">
    <property type="entry name" value="Thioesterase"/>
</dbReference>
<dbReference type="GO" id="GO:0016787">
    <property type="term" value="F:hydrolase activity"/>
    <property type="evidence" value="ECO:0007669"/>
    <property type="project" value="UniProtKB-KW"/>
</dbReference>
<accession>A0AAU2GWZ7</accession>
<dbReference type="SMART" id="SM00824">
    <property type="entry name" value="PKS_TE"/>
    <property type="match status" value="1"/>
</dbReference>
<feature type="region of interest" description="Disordered" evidence="3">
    <location>
        <begin position="1"/>
        <end position="21"/>
    </location>
</feature>
<comment type="similarity">
    <text evidence="1">Belongs to the thioesterase family.</text>
</comment>
<evidence type="ECO:0000259" key="4">
    <source>
        <dbReference type="SMART" id="SM00824"/>
    </source>
</evidence>
<organism evidence="5">
    <name type="scientific">Streptomyces sp. NBC_00060</name>
    <dbReference type="NCBI Taxonomy" id="2975636"/>
    <lineage>
        <taxon>Bacteria</taxon>
        <taxon>Bacillati</taxon>
        <taxon>Actinomycetota</taxon>
        <taxon>Actinomycetes</taxon>
        <taxon>Kitasatosporales</taxon>
        <taxon>Streptomycetaceae</taxon>
        <taxon>Streptomyces</taxon>
    </lineage>
</organism>
<dbReference type="InterPro" id="IPR012223">
    <property type="entry name" value="TEII"/>
</dbReference>
<dbReference type="EMBL" id="CP108253">
    <property type="protein sequence ID" value="WTU39650.1"/>
    <property type="molecule type" value="Genomic_DNA"/>
</dbReference>
<dbReference type="Gene3D" id="3.40.50.1820">
    <property type="entry name" value="alpha/beta hydrolase"/>
    <property type="match status" value="1"/>
</dbReference>
<dbReference type="AlphaFoldDB" id="A0AAU2GWZ7"/>
<evidence type="ECO:0000256" key="2">
    <source>
        <dbReference type="ARBA" id="ARBA00022801"/>
    </source>
</evidence>
<dbReference type="SUPFAM" id="SSF53474">
    <property type="entry name" value="alpha/beta-Hydrolases"/>
    <property type="match status" value="1"/>
</dbReference>
<keyword evidence="2 5" id="KW-0378">Hydrolase</keyword>
<dbReference type="PANTHER" id="PTHR11487:SF0">
    <property type="entry name" value="S-ACYL FATTY ACID SYNTHASE THIOESTERASE, MEDIUM CHAIN"/>
    <property type="match status" value="1"/>
</dbReference>
<dbReference type="Pfam" id="PF00975">
    <property type="entry name" value="Thioesterase"/>
    <property type="match status" value="1"/>
</dbReference>
<dbReference type="InterPro" id="IPR029058">
    <property type="entry name" value="AB_hydrolase_fold"/>
</dbReference>
<feature type="domain" description="Thioesterase TesA-like" evidence="4">
    <location>
        <begin position="33"/>
        <end position="256"/>
    </location>
</feature>
<protein>
    <submittedName>
        <fullName evidence="5">Alpha/beta fold hydrolase</fullName>
    </submittedName>
</protein>
<dbReference type="GO" id="GO:0008610">
    <property type="term" value="P:lipid biosynthetic process"/>
    <property type="evidence" value="ECO:0007669"/>
    <property type="project" value="TreeGrafter"/>
</dbReference>
<proteinExistence type="inferred from homology"/>
<evidence type="ECO:0000313" key="5">
    <source>
        <dbReference type="EMBL" id="WTU39650.1"/>
    </source>
</evidence>
<reference evidence="5" key="1">
    <citation type="submission" date="2022-10" db="EMBL/GenBank/DDBJ databases">
        <title>The complete genomes of actinobacterial strains from the NBC collection.</title>
        <authorList>
            <person name="Joergensen T.S."/>
            <person name="Alvarez Arevalo M."/>
            <person name="Sterndorff E.B."/>
            <person name="Faurdal D."/>
            <person name="Vuksanovic O."/>
            <person name="Mourched A.-S."/>
            <person name="Charusanti P."/>
            <person name="Shaw S."/>
            <person name="Blin K."/>
            <person name="Weber T."/>
        </authorList>
    </citation>
    <scope>NUCLEOTIDE SEQUENCE</scope>
    <source>
        <strain evidence="5">NBC_00060</strain>
    </source>
</reference>